<dbReference type="HOGENOM" id="CLU_1255101_0_0_6"/>
<dbReference type="AlphaFoldDB" id="A1SXY2"/>
<dbReference type="RefSeq" id="WP_011770904.1">
    <property type="nucleotide sequence ID" value="NC_008709.1"/>
</dbReference>
<dbReference type="Proteomes" id="UP000000639">
    <property type="component" value="Chromosome"/>
</dbReference>
<dbReference type="STRING" id="357804.Ping_2629"/>
<organism evidence="7 8">
    <name type="scientific">Psychromonas ingrahamii (strain DSM 17664 / CCUG 51855 / 37)</name>
    <dbReference type="NCBI Taxonomy" id="357804"/>
    <lineage>
        <taxon>Bacteria</taxon>
        <taxon>Pseudomonadati</taxon>
        <taxon>Pseudomonadota</taxon>
        <taxon>Gammaproteobacteria</taxon>
        <taxon>Alteromonadales</taxon>
        <taxon>Psychromonadaceae</taxon>
        <taxon>Psychromonas</taxon>
    </lineage>
</organism>
<evidence type="ECO:0000259" key="6">
    <source>
        <dbReference type="Pfam" id="PF02631"/>
    </source>
</evidence>
<evidence type="ECO:0000313" key="8">
    <source>
        <dbReference type="Proteomes" id="UP000000639"/>
    </source>
</evidence>
<evidence type="ECO:0000256" key="3">
    <source>
        <dbReference type="ARBA" id="ARBA00018111"/>
    </source>
</evidence>
<dbReference type="Gene3D" id="1.10.10.10">
    <property type="entry name" value="Winged helix-like DNA-binding domain superfamily/Winged helix DNA-binding domain"/>
    <property type="match status" value="2"/>
</dbReference>
<dbReference type="HAMAP" id="MF_01114">
    <property type="entry name" value="RecX"/>
    <property type="match status" value="1"/>
</dbReference>
<dbReference type="GO" id="GO:0005737">
    <property type="term" value="C:cytoplasm"/>
    <property type="evidence" value="ECO:0007669"/>
    <property type="project" value="UniProtKB-SubCell"/>
</dbReference>
<proteinExistence type="inferred from homology"/>
<dbReference type="EMBL" id="CP000510">
    <property type="protein sequence ID" value="ABM04347.1"/>
    <property type="molecule type" value="Genomic_DNA"/>
</dbReference>
<dbReference type="KEGG" id="pin:Ping_2629"/>
<dbReference type="OrthoDB" id="9790667at2"/>
<dbReference type="eggNOG" id="COG2137">
    <property type="taxonomic scope" value="Bacteria"/>
</dbReference>
<keyword evidence="4 5" id="KW-0963">Cytoplasm</keyword>
<dbReference type="PANTHER" id="PTHR33602:SF1">
    <property type="entry name" value="REGULATORY PROTEIN RECX FAMILY PROTEIN"/>
    <property type="match status" value="1"/>
</dbReference>
<dbReference type="InterPro" id="IPR003783">
    <property type="entry name" value="Regulatory_RecX"/>
</dbReference>
<dbReference type="InterPro" id="IPR053924">
    <property type="entry name" value="RecX_HTH_2nd"/>
</dbReference>
<comment type="similarity">
    <text evidence="2 5">Belongs to the RecX family.</text>
</comment>
<comment type="function">
    <text evidence="5">Modulates RecA activity.</text>
</comment>
<name>A1SXY2_PSYIN</name>
<gene>
    <name evidence="5" type="primary">recX</name>
    <name evidence="7" type="ordered locus">Ping_2629</name>
</gene>
<evidence type="ECO:0000256" key="2">
    <source>
        <dbReference type="ARBA" id="ARBA00009695"/>
    </source>
</evidence>
<evidence type="ECO:0000256" key="5">
    <source>
        <dbReference type="HAMAP-Rule" id="MF_01114"/>
    </source>
</evidence>
<dbReference type="InterPro" id="IPR036388">
    <property type="entry name" value="WH-like_DNA-bd_sf"/>
</dbReference>
<protein>
    <recommendedName>
        <fullName evidence="3 5">Regulatory protein RecX</fullName>
    </recommendedName>
</protein>
<dbReference type="PANTHER" id="PTHR33602">
    <property type="entry name" value="REGULATORY PROTEIN RECX FAMILY PROTEIN"/>
    <property type="match status" value="1"/>
</dbReference>
<dbReference type="Pfam" id="PF02631">
    <property type="entry name" value="RecX_HTH2"/>
    <property type="match status" value="1"/>
</dbReference>
<sequence>MSFNNPIKPAKDIDGVRRSAFWHLGRRDHSEKELREKIARKTDNQQWIDTVISECFEYGYLDDARFVDNFIRSSQNKGFGSTRIKRDLQRKGIDVSHLDQVFEDDPHDYIPDALTLLSLKYKQRIANQYLKQKAMLFLQSKGHHFDDIFKAIDQHNEAYPVDDCDYLSEAVVLLSRKFKTAIIERKLHDKAMRLLISRGNSFNNALDAIKAFNDDMDKEE</sequence>
<feature type="domain" description="RecX second three-helical" evidence="6">
    <location>
        <begin position="62"/>
        <end position="100"/>
    </location>
</feature>
<accession>A1SXY2</accession>
<dbReference type="GO" id="GO:0006282">
    <property type="term" value="P:regulation of DNA repair"/>
    <property type="evidence" value="ECO:0007669"/>
    <property type="project" value="UniProtKB-UniRule"/>
</dbReference>
<evidence type="ECO:0000313" key="7">
    <source>
        <dbReference type="EMBL" id="ABM04347.1"/>
    </source>
</evidence>
<evidence type="ECO:0000256" key="4">
    <source>
        <dbReference type="ARBA" id="ARBA00022490"/>
    </source>
</evidence>
<reference evidence="7 8" key="1">
    <citation type="submission" date="2007-01" db="EMBL/GenBank/DDBJ databases">
        <title>Complete sequence of Psychromonas ingrahamii 37.</title>
        <authorList>
            <consortium name="US DOE Joint Genome Institute"/>
            <person name="Copeland A."/>
            <person name="Lucas S."/>
            <person name="Lapidus A."/>
            <person name="Barry K."/>
            <person name="Detter J.C."/>
            <person name="Glavina del Rio T."/>
            <person name="Hammon N."/>
            <person name="Israni S."/>
            <person name="Dalin E."/>
            <person name="Tice H."/>
            <person name="Pitluck S."/>
            <person name="Thompson L.S."/>
            <person name="Brettin T."/>
            <person name="Bruce D."/>
            <person name="Han C."/>
            <person name="Tapia R."/>
            <person name="Schmutz J."/>
            <person name="Larimer F."/>
            <person name="Land M."/>
            <person name="Hauser L."/>
            <person name="Kyrpides N."/>
            <person name="Ivanova N."/>
            <person name="Staley J."/>
            <person name="Richardson P."/>
        </authorList>
    </citation>
    <scope>NUCLEOTIDE SEQUENCE [LARGE SCALE GENOMIC DNA]</scope>
    <source>
        <strain evidence="7 8">37</strain>
    </source>
</reference>
<comment type="subcellular location">
    <subcellularLocation>
        <location evidence="1 5">Cytoplasm</location>
    </subcellularLocation>
</comment>
<evidence type="ECO:0000256" key="1">
    <source>
        <dbReference type="ARBA" id="ARBA00004496"/>
    </source>
</evidence>
<keyword evidence="8" id="KW-1185">Reference proteome</keyword>